<gene>
    <name evidence="2" type="ORF">MGAL_10B032135</name>
</gene>
<accession>A0A8B6GQV0</accession>
<name>A0A8B6GQV0_MYTGA</name>
<dbReference type="Proteomes" id="UP000596742">
    <property type="component" value="Unassembled WGS sequence"/>
</dbReference>
<evidence type="ECO:0000256" key="1">
    <source>
        <dbReference type="SAM" id="MobiDB-lite"/>
    </source>
</evidence>
<protein>
    <submittedName>
        <fullName evidence="2">Uncharacterized protein</fullName>
    </submittedName>
</protein>
<keyword evidence="3" id="KW-1185">Reference proteome</keyword>
<dbReference type="EMBL" id="UYJE01008801">
    <property type="protein sequence ID" value="VDI67429.1"/>
    <property type="molecule type" value="Genomic_DNA"/>
</dbReference>
<comment type="caution">
    <text evidence="2">The sequence shown here is derived from an EMBL/GenBank/DDBJ whole genome shotgun (WGS) entry which is preliminary data.</text>
</comment>
<reference evidence="2" key="1">
    <citation type="submission" date="2018-11" db="EMBL/GenBank/DDBJ databases">
        <authorList>
            <person name="Alioto T."/>
            <person name="Alioto T."/>
        </authorList>
    </citation>
    <scope>NUCLEOTIDE SEQUENCE</scope>
</reference>
<evidence type="ECO:0000313" key="3">
    <source>
        <dbReference type="Proteomes" id="UP000596742"/>
    </source>
</evidence>
<feature type="region of interest" description="Disordered" evidence="1">
    <location>
        <begin position="109"/>
        <end position="140"/>
    </location>
</feature>
<proteinExistence type="predicted"/>
<evidence type="ECO:0000313" key="2">
    <source>
        <dbReference type="EMBL" id="VDI67429.1"/>
    </source>
</evidence>
<sequence length="140" mass="15571">MPSISNTDETTVMDLEVGAYGISYPIIHTTSETIQSSNEIEPSSTTICPPELALSAIESALTPLKAGLIPDDLVSVLVVPKTKDVSGRTKRRKGDGKARILSTKEIQEEIDSKENKTKEDEKNKLKRKELREKRKARENY</sequence>
<dbReference type="AlphaFoldDB" id="A0A8B6GQV0"/>
<organism evidence="2 3">
    <name type="scientific">Mytilus galloprovincialis</name>
    <name type="common">Mediterranean mussel</name>
    <dbReference type="NCBI Taxonomy" id="29158"/>
    <lineage>
        <taxon>Eukaryota</taxon>
        <taxon>Metazoa</taxon>
        <taxon>Spiralia</taxon>
        <taxon>Lophotrochozoa</taxon>
        <taxon>Mollusca</taxon>
        <taxon>Bivalvia</taxon>
        <taxon>Autobranchia</taxon>
        <taxon>Pteriomorphia</taxon>
        <taxon>Mytilida</taxon>
        <taxon>Mytiloidea</taxon>
        <taxon>Mytilidae</taxon>
        <taxon>Mytilinae</taxon>
        <taxon>Mytilus</taxon>
    </lineage>
</organism>